<reference evidence="6" key="2">
    <citation type="submission" date="2023-05" db="EMBL/GenBank/DDBJ databases">
        <authorList>
            <person name="Schelkunov M.I."/>
        </authorList>
    </citation>
    <scope>NUCLEOTIDE SEQUENCE</scope>
    <source>
        <strain evidence="6">Hsosn_3</strain>
        <tissue evidence="6">Leaf</tissue>
    </source>
</reference>
<dbReference type="PANTHER" id="PTHR47718">
    <property type="entry name" value="OS01G0519700 PROTEIN"/>
    <property type="match status" value="1"/>
</dbReference>
<dbReference type="EMBL" id="JAUIZM010000010">
    <property type="protein sequence ID" value="KAK1360695.1"/>
    <property type="molecule type" value="Genomic_DNA"/>
</dbReference>
<keyword evidence="7" id="KW-1185">Reference proteome</keyword>
<proteinExistence type="predicted"/>
<keyword evidence="1" id="KW-0479">Metal-binding</keyword>
<gene>
    <name evidence="6" type="ORF">POM88_045169</name>
</gene>
<evidence type="ECO:0000256" key="1">
    <source>
        <dbReference type="ARBA" id="ARBA00022723"/>
    </source>
</evidence>
<keyword evidence="2 4" id="KW-0863">Zinc-finger</keyword>
<dbReference type="InterPro" id="IPR007527">
    <property type="entry name" value="Znf_SWIM"/>
</dbReference>
<organism evidence="6 7">
    <name type="scientific">Heracleum sosnowskyi</name>
    <dbReference type="NCBI Taxonomy" id="360622"/>
    <lineage>
        <taxon>Eukaryota</taxon>
        <taxon>Viridiplantae</taxon>
        <taxon>Streptophyta</taxon>
        <taxon>Embryophyta</taxon>
        <taxon>Tracheophyta</taxon>
        <taxon>Spermatophyta</taxon>
        <taxon>Magnoliopsida</taxon>
        <taxon>eudicotyledons</taxon>
        <taxon>Gunneridae</taxon>
        <taxon>Pentapetalae</taxon>
        <taxon>asterids</taxon>
        <taxon>campanulids</taxon>
        <taxon>Apiales</taxon>
        <taxon>Apiaceae</taxon>
        <taxon>Apioideae</taxon>
        <taxon>apioid superclade</taxon>
        <taxon>Tordylieae</taxon>
        <taxon>Tordyliinae</taxon>
        <taxon>Heracleum</taxon>
    </lineage>
</organism>
<reference evidence="6" key="1">
    <citation type="submission" date="2023-02" db="EMBL/GenBank/DDBJ databases">
        <title>Genome of toxic invasive species Heracleum sosnowskyi carries increased number of genes despite the absence of recent whole-genome duplications.</title>
        <authorList>
            <person name="Schelkunov M."/>
            <person name="Shtratnikova V."/>
            <person name="Makarenko M."/>
            <person name="Klepikova A."/>
            <person name="Omelchenko D."/>
            <person name="Novikova G."/>
            <person name="Obukhova E."/>
            <person name="Bogdanov V."/>
            <person name="Penin A."/>
            <person name="Logacheva M."/>
        </authorList>
    </citation>
    <scope>NUCLEOTIDE SEQUENCE</scope>
    <source>
        <strain evidence="6">Hsosn_3</strain>
        <tissue evidence="6">Leaf</tissue>
    </source>
</reference>
<dbReference type="Proteomes" id="UP001237642">
    <property type="component" value="Unassembled WGS sequence"/>
</dbReference>
<dbReference type="AlphaFoldDB" id="A0AAD8H460"/>
<keyword evidence="3" id="KW-0862">Zinc</keyword>
<dbReference type="PANTHER" id="PTHR47718:SF18">
    <property type="entry name" value="PROTEIN FAR1-RELATED SEQUENCE 5-LIKE"/>
    <property type="match status" value="1"/>
</dbReference>
<dbReference type="SMART" id="SM00575">
    <property type="entry name" value="ZnF_PMZ"/>
    <property type="match status" value="1"/>
</dbReference>
<accession>A0AAD8H460</accession>
<protein>
    <recommendedName>
        <fullName evidence="5">SWIM-type domain-containing protein</fullName>
    </recommendedName>
</protein>
<evidence type="ECO:0000313" key="7">
    <source>
        <dbReference type="Proteomes" id="UP001237642"/>
    </source>
</evidence>
<dbReference type="GO" id="GO:0008270">
    <property type="term" value="F:zinc ion binding"/>
    <property type="evidence" value="ECO:0007669"/>
    <property type="project" value="UniProtKB-KW"/>
</dbReference>
<dbReference type="PROSITE" id="PS50966">
    <property type="entry name" value="ZF_SWIM"/>
    <property type="match status" value="1"/>
</dbReference>
<sequence>MSKHRHVNSELNHKSDVAFPSTDTELFLEKEAAELYTREMLCKFQKQVKEACFHLAIKDMTGVEVKKLVVYDPKVAKNFEVVHTLESNKVECSCKLFERIGLLCRHLILALKQDVQKIPRHILLNRWMKNAEKNASRVFTTTSDDKETFDMIVNDIWFNFNSCVGLAGDDKEALDFVKTDIKDIKHNLRDWKFKDKKIALIGTKKSVIEKLIGTKIPDTITVQPPNECRNKGCGTKRIKSAAEKASMFAGKARRSCSYYNAESFHDRRNCPVLNTEAGLKKIKVKKSNILDQEKG</sequence>
<feature type="domain" description="SWIM-type" evidence="5">
    <location>
        <begin position="79"/>
        <end position="115"/>
    </location>
</feature>
<dbReference type="Pfam" id="PF04434">
    <property type="entry name" value="SWIM"/>
    <property type="match status" value="1"/>
</dbReference>
<evidence type="ECO:0000259" key="5">
    <source>
        <dbReference type="PROSITE" id="PS50966"/>
    </source>
</evidence>
<name>A0AAD8H460_9APIA</name>
<evidence type="ECO:0000313" key="6">
    <source>
        <dbReference type="EMBL" id="KAK1360695.1"/>
    </source>
</evidence>
<comment type="caution">
    <text evidence="6">The sequence shown here is derived from an EMBL/GenBank/DDBJ whole genome shotgun (WGS) entry which is preliminary data.</text>
</comment>
<evidence type="ECO:0000256" key="2">
    <source>
        <dbReference type="ARBA" id="ARBA00022771"/>
    </source>
</evidence>
<dbReference type="InterPro" id="IPR006564">
    <property type="entry name" value="Znf_PMZ"/>
</dbReference>
<evidence type="ECO:0000256" key="4">
    <source>
        <dbReference type="PROSITE-ProRule" id="PRU00325"/>
    </source>
</evidence>
<evidence type="ECO:0000256" key="3">
    <source>
        <dbReference type="ARBA" id="ARBA00022833"/>
    </source>
</evidence>